<dbReference type="WBParaSite" id="Hba_01749">
    <property type="protein sequence ID" value="Hba_01749"/>
    <property type="gene ID" value="Hba_01749"/>
</dbReference>
<protein>
    <submittedName>
        <fullName evidence="2">Uncharacterized protein</fullName>
    </submittedName>
</protein>
<evidence type="ECO:0000313" key="1">
    <source>
        <dbReference type="Proteomes" id="UP000095283"/>
    </source>
</evidence>
<reference evidence="2" key="1">
    <citation type="submission" date="2016-11" db="UniProtKB">
        <authorList>
            <consortium name="WormBaseParasite"/>
        </authorList>
    </citation>
    <scope>IDENTIFICATION</scope>
</reference>
<name>A0A1I7WAN6_HETBA</name>
<sequence>MPEIRTEPYFLSCGTELVKFVKSDEKVLFKSSNCGIIPLVHRSR</sequence>
<proteinExistence type="predicted"/>
<keyword evidence="1" id="KW-1185">Reference proteome</keyword>
<evidence type="ECO:0000313" key="2">
    <source>
        <dbReference type="WBParaSite" id="Hba_01749"/>
    </source>
</evidence>
<organism evidence="1 2">
    <name type="scientific">Heterorhabditis bacteriophora</name>
    <name type="common">Entomopathogenic nematode worm</name>
    <dbReference type="NCBI Taxonomy" id="37862"/>
    <lineage>
        <taxon>Eukaryota</taxon>
        <taxon>Metazoa</taxon>
        <taxon>Ecdysozoa</taxon>
        <taxon>Nematoda</taxon>
        <taxon>Chromadorea</taxon>
        <taxon>Rhabditida</taxon>
        <taxon>Rhabditina</taxon>
        <taxon>Rhabditomorpha</taxon>
        <taxon>Strongyloidea</taxon>
        <taxon>Heterorhabditidae</taxon>
        <taxon>Heterorhabditis</taxon>
    </lineage>
</organism>
<dbReference type="Proteomes" id="UP000095283">
    <property type="component" value="Unplaced"/>
</dbReference>
<accession>A0A1I7WAN6</accession>
<dbReference type="AlphaFoldDB" id="A0A1I7WAN6"/>